<comment type="caution">
    <text evidence="2">The sequence shown here is derived from an EMBL/GenBank/DDBJ whole genome shotgun (WGS) entry which is preliminary data.</text>
</comment>
<sequence length="150" mass="16714">MTNKDTTAPRERLGGRREQFDVPTIAEALRQAAGVISLAAARLKISRTALYQYFDRHPELHDVRREIEEETLDLAEAGLLEQIRDKNMTALIFYLKTKGKQRGYVERSEVTGPNGRPVSVQVSADNLSVDDALRLEELAKRAANPQPAGA</sequence>
<evidence type="ECO:0000313" key="3">
    <source>
        <dbReference type="Proteomes" id="UP000248021"/>
    </source>
</evidence>
<dbReference type="Proteomes" id="UP000248021">
    <property type="component" value="Unassembled WGS sequence"/>
</dbReference>
<feature type="domain" description="DNA binding HTH" evidence="1">
    <location>
        <begin position="17"/>
        <end position="51"/>
    </location>
</feature>
<gene>
    <name evidence="2" type="ORF">C7450_103152</name>
</gene>
<organism evidence="2 3">
    <name type="scientific">Chelatococcus asaccharovorans</name>
    <dbReference type="NCBI Taxonomy" id="28210"/>
    <lineage>
        <taxon>Bacteria</taxon>
        <taxon>Pseudomonadati</taxon>
        <taxon>Pseudomonadota</taxon>
        <taxon>Alphaproteobacteria</taxon>
        <taxon>Hyphomicrobiales</taxon>
        <taxon>Chelatococcaceae</taxon>
        <taxon>Chelatococcus</taxon>
    </lineage>
</organism>
<dbReference type="OrthoDB" id="1093638at2"/>
<dbReference type="AlphaFoldDB" id="A0A2V3UAX6"/>
<name>A0A2V3UAX6_9HYPH</name>
<evidence type="ECO:0000313" key="2">
    <source>
        <dbReference type="EMBL" id="PXW61635.1"/>
    </source>
</evidence>
<dbReference type="Gene3D" id="1.10.10.60">
    <property type="entry name" value="Homeodomain-like"/>
    <property type="match status" value="1"/>
</dbReference>
<protein>
    <submittedName>
        <fullName evidence="2">Regulatory Fis family protein</fullName>
    </submittedName>
</protein>
<dbReference type="EMBL" id="QJJK01000003">
    <property type="protein sequence ID" value="PXW61635.1"/>
    <property type="molecule type" value="Genomic_DNA"/>
</dbReference>
<reference evidence="2 3" key="1">
    <citation type="submission" date="2018-05" db="EMBL/GenBank/DDBJ databases">
        <title>Genomic Encyclopedia of Type Strains, Phase IV (KMG-IV): sequencing the most valuable type-strain genomes for metagenomic binning, comparative biology and taxonomic classification.</title>
        <authorList>
            <person name="Goeker M."/>
        </authorList>
    </citation>
    <scope>NUCLEOTIDE SEQUENCE [LARGE SCALE GENOMIC DNA]</scope>
    <source>
        <strain evidence="2 3">DSM 6462</strain>
    </source>
</reference>
<dbReference type="InterPro" id="IPR002197">
    <property type="entry name" value="HTH_Fis"/>
</dbReference>
<dbReference type="InterPro" id="IPR009057">
    <property type="entry name" value="Homeodomain-like_sf"/>
</dbReference>
<dbReference type="Pfam" id="PF02954">
    <property type="entry name" value="HTH_8"/>
    <property type="match status" value="1"/>
</dbReference>
<proteinExistence type="predicted"/>
<evidence type="ECO:0000259" key="1">
    <source>
        <dbReference type="Pfam" id="PF02954"/>
    </source>
</evidence>
<accession>A0A2V3UAX6</accession>
<keyword evidence="3" id="KW-1185">Reference proteome</keyword>
<dbReference type="GO" id="GO:0043565">
    <property type="term" value="F:sequence-specific DNA binding"/>
    <property type="evidence" value="ECO:0007669"/>
    <property type="project" value="InterPro"/>
</dbReference>
<dbReference type="RefSeq" id="WP_110373941.1">
    <property type="nucleotide sequence ID" value="NZ_JAHBRY010000001.1"/>
</dbReference>
<dbReference type="SUPFAM" id="SSF46689">
    <property type="entry name" value="Homeodomain-like"/>
    <property type="match status" value="1"/>
</dbReference>